<dbReference type="EMBL" id="MU853761">
    <property type="protein sequence ID" value="KAK3944053.1"/>
    <property type="molecule type" value="Genomic_DNA"/>
</dbReference>
<sequence>MRIGKRVLFRSTRIWFSASVACFGGIGWFLHSAVWLMIFGAAVCFSGLLCMHIDTSVICNLVHLHQTSNILPQSK</sequence>
<evidence type="ECO:0000256" key="1">
    <source>
        <dbReference type="SAM" id="Phobius"/>
    </source>
</evidence>
<accession>A0AAN6NFV4</accession>
<evidence type="ECO:0000313" key="2">
    <source>
        <dbReference type="EMBL" id="KAK3944053.1"/>
    </source>
</evidence>
<name>A0AAN6NFV4_9PEZI</name>
<comment type="caution">
    <text evidence="2">The sequence shown here is derived from an EMBL/GenBank/DDBJ whole genome shotgun (WGS) entry which is preliminary data.</text>
</comment>
<keyword evidence="1" id="KW-0472">Membrane</keyword>
<keyword evidence="1" id="KW-1133">Transmembrane helix</keyword>
<dbReference type="Proteomes" id="UP001303473">
    <property type="component" value="Unassembled WGS sequence"/>
</dbReference>
<reference evidence="3" key="1">
    <citation type="journal article" date="2023" name="Mol. Phylogenet. Evol.">
        <title>Genome-scale phylogeny and comparative genomics of the fungal order Sordariales.</title>
        <authorList>
            <person name="Hensen N."/>
            <person name="Bonometti L."/>
            <person name="Westerberg I."/>
            <person name="Brannstrom I.O."/>
            <person name="Guillou S."/>
            <person name="Cros-Aarteil S."/>
            <person name="Calhoun S."/>
            <person name="Haridas S."/>
            <person name="Kuo A."/>
            <person name="Mondo S."/>
            <person name="Pangilinan J."/>
            <person name="Riley R."/>
            <person name="LaButti K."/>
            <person name="Andreopoulos B."/>
            <person name="Lipzen A."/>
            <person name="Chen C."/>
            <person name="Yan M."/>
            <person name="Daum C."/>
            <person name="Ng V."/>
            <person name="Clum A."/>
            <person name="Steindorff A."/>
            <person name="Ohm R.A."/>
            <person name="Martin F."/>
            <person name="Silar P."/>
            <person name="Natvig D.O."/>
            <person name="Lalanne C."/>
            <person name="Gautier V."/>
            <person name="Ament-Velasquez S.L."/>
            <person name="Kruys A."/>
            <person name="Hutchinson M.I."/>
            <person name="Powell A.J."/>
            <person name="Barry K."/>
            <person name="Miller A.N."/>
            <person name="Grigoriev I.V."/>
            <person name="Debuchy R."/>
            <person name="Gladieux P."/>
            <person name="Hiltunen Thoren M."/>
            <person name="Johannesson H."/>
        </authorList>
    </citation>
    <scope>NUCLEOTIDE SEQUENCE [LARGE SCALE GENOMIC DNA]</scope>
    <source>
        <strain evidence="3">CBS 340.73</strain>
    </source>
</reference>
<feature type="transmembrane region" description="Helical" evidence="1">
    <location>
        <begin position="36"/>
        <end position="62"/>
    </location>
</feature>
<organism evidence="2 3">
    <name type="scientific">Diplogelasinospora grovesii</name>
    <dbReference type="NCBI Taxonomy" id="303347"/>
    <lineage>
        <taxon>Eukaryota</taxon>
        <taxon>Fungi</taxon>
        <taxon>Dikarya</taxon>
        <taxon>Ascomycota</taxon>
        <taxon>Pezizomycotina</taxon>
        <taxon>Sordariomycetes</taxon>
        <taxon>Sordariomycetidae</taxon>
        <taxon>Sordariales</taxon>
        <taxon>Diplogelasinosporaceae</taxon>
        <taxon>Diplogelasinospora</taxon>
    </lineage>
</organism>
<feature type="transmembrane region" description="Helical" evidence="1">
    <location>
        <begin position="12"/>
        <end position="30"/>
    </location>
</feature>
<dbReference type="AlphaFoldDB" id="A0AAN6NFV4"/>
<keyword evidence="1" id="KW-0812">Transmembrane</keyword>
<gene>
    <name evidence="2" type="ORF">QBC46DRAFT_6201</name>
</gene>
<protein>
    <submittedName>
        <fullName evidence="2">Uncharacterized protein</fullName>
    </submittedName>
</protein>
<keyword evidence="3" id="KW-1185">Reference proteome</keyword>
<proteinExistence type="predicted"/>
<evidence type="ECO:0000313" key="3">
    <source>
        <dbReference type="Proteomes" id="UP001303473"/>
    </source>
</evidence>